<dbReference type="Proteomes" id="UP000032568">
    <property type="component" value="Chromosome"/>
</dbReference>
<evidence type="ECO:0000313" key="4">
    <source>
        <dbReference type="Proteomes" id="UP000032568"/>
    </source>
</evidence>
<reference evidence="3 4" key="2">
    <citation type="journal article" date="2022" name="Mar. Drugs">
        <title>Bioassay-Guided Fractionation Leads to the Detection of Cholic Acid Generated by the Rare Thalassomonas sp.</title>
        <authorList>
            <person name="Pheiffer F."/>
            <person name="Schneider Y.K."/>
            <person name="Hansen E.H."/>
            <person name="Andersen J.H."/>
            <person name="Isaksson J."/>
            <person name="Busche T."/>
            <person name="R C."/>
            <person name="Kalinowski J."/>
            <person name="Zyl L.V."/>
            <person name="Trindade M."/>
        </authorList>
    </citation>
    <scope>NUCLEOTIDE SEQUENCE [LARGE SCALE GENOMIC DNA]</scope>
    <source>
        <strain evidence="3 4">A5K-106</strain>
    </source>
</reference>
<dbReference type="GO" id="GO:0016757">
    <property type="term" value="F:glycosyltransferase activity"/>
    <property type="evidence" value="ECO:0007669"/>
    <property type="project" value="TreeGrafter"/>
</dbReference>
<dbReference type="Gene3D" id="3.40.50.2000">
    <property type="entry name" value="Glycogen Phosphorylase B"/>
    <property type="match status" value="1"/>
</dbReference>
<dbReference type="CDD" id="cd03801">
    <property type="entry name" value="GT4_PimA-like"/>
    <property type="match status" value="1"/>
</dbReference>
<proteinExistence type="predicted"/>
<evidence type="ECO:0000256" key="1">
    <source>
        <dbReference type="ARBA" id="ARBA00022679"/>
    </source>
</evidence>
<reference evidence="3 4" key="1">
    <citation type="journal article" date="2015" name="Genome Announc.">
        <title>Draft Genome Sequences of Marine Isolates of Thalassomonas viridans and Thalassomonas actiniarum.</title>
        <authorList>
            <person name="Olonade I."/>
            <person name="van Zyl L.J."/>
            <person name="Trindade M."/>
        </authorList>
    </citation>
    <scope>NUCLEOTIDE SEQUENCE [LARGE SCALE GENOMIC DNA]</scope>
    <source>
        <strain evidence="3 4">A5K-106</strain>
    </source>
</reference>
<dbReference type="RefSeq" id="WP_044834249.1">
    <property type="nucleotide sequence ID" value="NZ_CP059735.1"/>
</dbReference>
<keyword evidence="1" id="KW-0808">Transferase</keyword>
<dbReference type="PANTHER" id="PTHR46401">
    <property type="entry name" value="GLYCOSYLTRANSFERASE WBBK-RELATED"/>
    <property type="match status" value="1"/>
</dbReference>
<dbReference type="GO" id="GO:0009103">
    <property type="term" value="P:lipopolysaccharide biosynthetic process"/>
    <property type="evidence" value="ECO:0007669"/>
    <property type="project" value="TreeGrafter"/>
</dbReference>
<gene>
    <name evidence="3" type="ORF">SG35_027150</name>
</gene>
<evidence type="ECO:0000256" key="2">
    <source>
        <dbReference type="SAM" id="MobiDB-lite"/>
    </source>
</evidence>
<organism evidence="3 4">
    <name type="scientific">Thalassomonas actiniarum</name>
    <dbReference type="NCBI Taxonomy" id="485447"/>
    <lineage>
        <taxon>Bacteria</taxon>
        <taxon>Pseudomonadati</taxon>
        <taxon>Pseudomonadota</taxon>
        <taxon>Gammaproteobacteria</taxon>
        <taxon>Alteromonadales</taxon>
        <taxon>Colwelliaceae</taxon>
        <taxon>Thalassomonas</taxon>
    </lineage>
</organism>
<dbReference type="KEGG" id="tact:SG35_027150"/>
<dbReference type="AlphaFoldDB" id="A0AAE9YSQ0"/>
<accession>A0AAE9YSQ0</accession>
<dbReference type="Pfam" id="PF13692">
    <property type="entry name" value="Glyco_trans_1_4"/>
    <property type="match status" value="1"/>
</dbReference>
<feature type="region of interest" description="Disordered" evidence="2">
    <location>
        <begin position="410"/>
        <end position="432"/>
    </location>
</feature>
<sequence length="432" mass="49358">MKHVLIIGYVWPEPNSSAAGSRMMQLIEFFKAQQWSVTFTSPAQRTEHMVDLAACGVDSQDISLNCQSFDAYIEQLQPDMVVFDRFMMEEQFGWRVRQQCPQAMTILDTEDLQFLRHARHQAHKAQREVLPQDYHSDLAKREVAAIFRCDLSLMISQEEINLLTRLHKVDRQLLHYSPFMLEQQALSLDNPDYEQRQGFISIGNFRHAPNWDAVLWLKQQVWPLIRKALPTAHLYIYGAYPPPKATALHDVKSGFLVKGWVDDAIEAMQSARVCLAPLRFGAGIKGKLAEAMICNTPSVTTDVGAEGMQTGQAWGGVIANDAEAIAKAAVELYQQQALWQQSSKRGHENARQLFDRRQHFSALADKLTQVSDDLDGHRQQNFIGAMLNFHHHRSTQYMSQWIESKNKLAHLQEQQQQSLTPSQDSSQEKEQD</sequence>
<keyword evidence="4" id="KW-1185">Reference proteome</keyword>
<name>A0AAE9YSQ0_9GAMM</name>
<evidence type="ECO:0000313" key="3">
    <source>
        <dbReference type="EMBL" id="WDD98861.1"/>
    </source>
</evidence>
<protein>
    <submittedName>
        <fullName evidence="3">Glycosyltransferase</fullName>
    </submittedName>
</protein>
<dbReference type="EMBL" id="CP059735">
    <property type="protein sequence ID" value="WDD98861.1"/>
    <property type="molecule type" value="Genomic_DNA"/>
</dbReference>
<feature type="compositionally biased region" description="Low complexity" evidence="2">
    <location>
        <begin position="412"/>
        <end position="425"/>
    </location>
</feature>
<dbReference type="PANTHER" id="PTHR46401:SF2">
    <property type="entry name" value="GLYCOSYLTRANSFERASE WBBK-RELATED"/>
    <property type="match status" value="1"/>
</dbReference>
<dbReference type="SUPFAM" id="SSF53756">
    <property type="entry name" value="UDP-Glycosyltransferase/glycogen phosphorylase"/>
    <property type="match status" value="1"/>
</dbReference>